<accession>A0A139BUZ0</accession>
<name>A0A139BUZ0_9PROT</name>
<sequence>MEGEVIHRIENIDEFYYEFGYTPDMMKAGVLPEEYIWAKYIQNTTCNFTVCIQIRILKYLIKHSDKYGEQCKVWLDTYLKESVAKAATCAKCGLKPICEKLKKTF</sequence>
<evidence type="ECO:0000313" key="2">
    <source>
        <dbReference type="Proteomes" id="UP000070578"/>
    </source>
</evidence>
<gene>
    <name evidence="1" type="ORF">AWT59_1113</name>
</gene>
<comment type="caution">
    <text evidence="1">The sequence shown here is derived from an EMBL/GenBank/DDBJ whole genome shotgun (WGS) entry which is preliminary data.</text>
</comment>
<dbReference type="Proteomes" id="UP000070578">
    <property type="component" value="Unassembled WGS sequence"/>
</dbReference>
<evidence type="ECO:0000313" key="1">
    <source>
        <dbReference type="EMBL" id="KXS32791.1"/>
    </source>
</evidence>
<reference evidence="1 2" key="1">
    <citation type="submission" date="2016-02" db="EMBL/GenBank/DDBJ databases">
        <authorList>
            <person name="Wen L."/>
            <person name="He K."/>
            <person name="Yang H."/>
        </authorList>
    </citation>
    <scope>NUCLEOTIDE SEQUENCE [LARGE SCALE GENOMIC DNA]</scope>
    <source>
        <strain evidence="1">ShG14-8</strain>
    </source>
</reference>
<protein>
    <submittedName>
        <fullName evidence="1">Uncharacterized protein</fullName>
    </submittedName>
</protein>
<dbReference type="AlphaFoldDB" id="A0A139BUZ0"/>
<dbReference type="EMBL" id="LSLI01000019">
    <property type="protein sequence ID" value="KXS32791.1"/>
    <property type="molecule type" value="Genomic_DNA"/>
</dbReference>
<reference evidence="1 2" key="2">
    <citation type="submission" date="2016-03" db="EMBL/GenBank/DDBJ databases">
        <title>New uncultured bacterium of the family Gallionellaceae from acid mine drainage: description and reconstruction of genome based on metagenomic analysis of microbial community.</title>
        <authorList>
            <person name="Kadnikov V."/>
            <person name="Ivasenko D."/>
            <person name="Beletsky A."/>
            <person name="Mardanov A."/>
            <person name="Danilova E."/>
            <person name="Pimenov N."/>
            <person name="Karnachuk O."/>
            <person name="Ravin N."/>
        </authorList>
    </citation>
    <scope>NUCLEOTIDE SEQUENCE [LARGE SCALE GENOMIC DNA]</scope>
    <source>
        <strain evidence="1">ShG14-8</strain>
    </source>
</reference>
<organism evidence="1 2">
    <name type="scientific">Candidatus Gallionella acididurans</name>
    <dbReference type="NCBI Taxonomy" id="1796491"/>
    <lineage>
        <taxon>Bacteria</taxon>
        <taxon>Pseudomonadati</taxon>
        <taxon>Pseudomonadota</taxon>
        <taxon>Betaproteobacteria</taxon>
        <taxon>Nitrosomonadales</taxon>
        <taxon>Gallionellaceae</taxon>
        <taxon>Gallionella</taxon>
    </lineage>
</organism>
<proteinExistence type="predicted"/>